<evidence type="ECO:0000256" key="1">
    <source>
        <dbReference type="ARBA" id="ARBA00005510"/>
    </source>
</evidence>
<proteinExistence type="inferred from homology"/>
<dbReference type="EMBL" id="CACRZD030000001">
    <property type="protein sequence ID" value="CAA6655033.1"/>
    <property type="molecule type" value="Genomic_DNA"/>
</dbReference>
<dbReference type="GO" id="GO:0046983">
    <property type="term" value="F:protein dimerization activity"/>
    <property type="evidence" value="ECO:0007669"/>
    <property type="project" value="InterPro"/>
</dbReference>
<dbReference type="InterPro" id="IPR025610">
    <property type="entry name" value="MYC/MYB_N"/>
</dbReference>
<dbReference type="GO" id="GO:0003700">
    <property type="term" value="F:DNA-binding transcription factor activity"/>
    <property type="evidence" value="ECO:0007669"/>
    <property type="project" value="InterPro"/>
</dbReference>
<organism evidence="6">
    <name type="scientific">Spirodela intermedia</name>
    <name type="common">Intermediate duckweed</name>
    <dbReference type="NCBI Taxonomy" id="51605"/>
    <lineage>
        <taxon>Eukaryota</taxon>
        <taxon>Viridiplantae</taxon>
        <taxon>Streptophyta</taxon>
        <taxon>Embryophyta</taxon>
        <taxon>Tracheophyta</taxon>
        <taxon>Spermatophyta</taxon>
        <taxon>Magnoliopsida</taxon>
        <taxon>Liliopsida</taxon>
        <taxon>Araceae</taxon>
        <taxon>Lemnoideae</taxon>
        <taxon>Spirodela</taxon>
    </lineage>
</organism>
<feature type="domain" description="BHLH" evidence="5">
    <location>
        <begin position="366"/>
        <end position="415"/>
    </location>
</feature>
<evidence type="ECO:0000256" key="3">
    <source>
        <dbReference type="ARBA" id="ARBA00023163"/>
    </source>
</evidence>
<accession>A0A7I8ICF6</accession>
<dbReference type="PANTHER" id="PTHR46196">
    <property type="entry name" value="TRANSCRIPTION FACTOR BHLH155-LIKE ISOFORM X1-RELATED"/>
    <property type="match status" value="1"/>
</dbReference>
<evidence type="ECO:0000259" key="5">
    <source>
        <dbReference type="PROSITE" id="PS50888"/>
    </source>
</evidence>
<dbReference type="InterPro" id="IPR043561">
    <property type="entry name" value="LHW-like"/>
</dbReference>
<reference evidence="6 7" key="1">
    <citation type="submission" date="2019-12" db="EMBL/GenBank/DDBJ databases">
        <authorList>
            <person name="Scholz U."/>
            <person name="Mascher M."/>
            <person name="Fiebig A."/>
        </authorList>
    </citation>
    <scope>NUCLEOTIDE SEQUENCE</scope>
</reference>
<dbReference type="Proteomes" id="UP001189122">
    <property type="component" value="Unassembled WGS sequence"/>
</dbReference>
<evidence type="ECO:0000313" key="6">
    <source>
        <dbReference type="EMBL" id="CAA2615269.1"/>
    </source>
</evidence>
<keyword evidence="7" id="KW-1185">Reference proteome</keyword>
<gene>
    <name evidence="6" type="ORF">SI7747_01001623</name>
</gene>
<dbReference type="InterPro" id="IPR036638">
    <property type="entry name" value="HLH_DNA-bd_sf"/>
</dbReference>
<evidence type="ECO:0000256" key="2">
    <source>
        <dbReference type="ARBA" id="ARBA00023015"/>
    </source>
</evidence>
<dbReference type="SUPFAM" id="SSF47459">
    <property type="entry name" value="HLH, helix-loop-helix DNA-binding domain"/>
    <property type="match status" value="1"/>
</dbReference>
<protein>
    <recommendedName>
        <fullName evidence="5">BHLH domain-containing protein</fullName>
    </recommendedName>
</protein>
<keyword evidence="2" id="KW-0805">Transcription regulation</keyword>
<name>A0A7I8ICF6_SPIIN</name>
<feature type="region of interest" description="Disordered" evidence="4">
    <location>
        <begin position="306"/>
        <end position="381"/>
    </location>
</feature>
<dbReference type="Pfam" id="PF14215">
    <property type="entry name" value="bHLH-MYC_N"/>
    <property type="match status" value="1"/>
</dbReference>
<evidence type="ECO:0000313" key="7">
    <source>
        <dbReference type="Proteomes" id="UP001189122"/>
    </source>
</evidence>
<dbReference type="PROSITE" id="PS50888">
    <property type="entry name" value="BHLH"/>
    <property type="match status" value="1"/>
</dbReference>
<sequence>MGKVTELRQLLRSLCRRAQWKYAVFWKFKGRSHTILAWEDGYCVPSKSTVAWNGYYSGEGGLISFSNGMNEWDGSSAGCSIELAVANMSCHLYSLGQGIVGKVASTRKHRWVVAKSFNSKVTSKYPEELQPQFAAGIKAILFVPIVPFGVVQLGSLEMVLHPHLLSRGRDQSFSTSRFMLSRPGSGGEVDWPFGEEPCWGLPAGSELHQSLGTGFFDGYGGGGGGDTWFSGENLLSSSSPSEEMAESGAQSFIPSEFTGSFSKQDDLDRLLDSIVSEFLASDQSGGASPTSSFGQLNGSCLTHIKSEVDPPAADHPASRIFHPDPSLKSPATSPGESQSRSGSSMLLDEEQTKGPSSCERLKRRTVSPPFPHRPRPRDRQLIQDRIKELRELVPNASKCSIDSLLDRTIKLMQFLQSISNQGEKLRQYAQLKEIRRGRCPPSGARWACDLVSEAEACPIVVENLDQPGHMLVEMLCDDYGLFLEIAQVIKHLDLTILRGVLETRSHELWAHFIVEGSRGFHRMDILWPLMQLLQRHRGPIASSF</sequence>
<evidence type="ECO:0000256" key="4">
    <source>
        <dbReference type="SAM" id="MobiDB-lite"/>
    </source>
</evidence>
<feature type="compositionally biased region" description="Low complexity" evidence="4">
    <location>
        <begin position="333"/>
        <end position="344"/>
    </location>
</feature>
<dbReference type="AlphaFoldDB" id="A0A7I8ICF6"/>
<comment type="similarity">
    <text evidence="1">Belongs to the bHLH protein family.</text>
</comment>
<keyword evidence="3" id="KW-0804">Transcription</keyword>
<dbReference type="PANTHER" id="PTHR46196:SF3">
    <property type="entry name" value="TRANSCRIPTION FACTOR LHW-LIKE ISOFORM X1"/>
    <property type="match status" value="1"/>
</dbReference>
<dbReference type="Pfam" id="PF23176">
    <property type="entry name" value="bHLH_LHW"/>
    <property type="match status" value="1"/>
</dbReference>
<dbReference type="InterPro" id="IPR011598">
    <property type="entry name" value="bHLH_dom"/>
</dbReference>
<dbReference type="EMBL" id="LR743588">
    <property type="protein sequence ID" value="CAA2615269.1"/>
    <property type="molecule type" value="Genomic_DNA"/>
</dbReference>
<feature type="region of interest" description="Disordered" evidence="4">
    <location>
        <begin position="230"/>
        <end position="249"/>
    </location>
</feature>